<dbReference type="InterPro" id="IPR001611">
    <property type="entry name" value="Leu-rich_rpt"/>
</dbReference>
<dbReference type="PANTHER" id="PTHR48054:SF82">
    <property type="entry name" value="LRR RECEPTOR-LIKE SERINE_THREONINE-PROTEIN KINASE FLS2"/>
    <property type="match status" value="1"/>
</dbReference>
<keyword evidence="2" id="KW-1185">Reference proteome</keyword>
<accession>A0A8K0EDT0</accession>
<dbReference type="AlphaFoldDB" id="A0A8K0EDT0"/>
<dbReference type="SUPFAM" id="SSF52058">
    <property type="entry name" value="L domain-like"/>
    <property type="match status" value="1"/>
</dbReference>
<proteinExistence type="predicted"/>
<name>A0A8K0EDT0_9ROSA</name>
<evidence type="ECO:0000313" key="1">
    <source>
        <dbReference type="EMBL" id="KAF3442357.1"/>
    </source>
</evidence>
<dbReference type="InterPro" id="IPR052592">
    <property type="entry name" value="LRR-RLK"/>
</dbReference>
<protein>
    <submittedName>
        <fullName evidence="1">Uncharacterized protein</fullName>
    </submittedName>
</protein>
<dbReference type="PANTHER" id="PTHR48054">
    <property type="entry name" value="RECEPTOR KINASE-LIKE PROTEIN XA21"/>
    <property type="match status" value="1"/>
</dbReference>
<gene>
    <name evidence="1" type="ORF">FNV43_RR16273</name>
</gene>
<organism evidence="1 2">
    <name type="scientific">Rhamnella rubrinervis</name>
    <dbReference type="NCBI Taxonomy" id="2594499"/>
    <lineage>
        <taxon>Eukaryota</taxon>
        <taxon>Viridiplantae</taxon>
        <taxon>Streptophyta</taxon>
        <taxon>Embryophyta</taxon>
        <taxon>Tracheophyta</taxon>
        <taxon>Spermatophyta</taxon>
        <taxon>Magnoliopsida</taxon>
        <taxon>eudicotyledons</taxon>
        <taxon>Gunneridae</taxon>
        <taxon>Pentapetalae</taxon>
        <taxon>rosids</taxon>
        <taxon>fabids</taxon>
        <taxon>Rosales</taxon>
        <taxon>Rhamnaceae</taxon>
        <taxon>rhamnoid group</taxon>
        <taxon>Rhamneae</taxon>
        <taxon>Rhamnella</taxon>
    </lineage>
</organism>
<dbReference type="Gene3D" id="3.80.10.10">
    <property type="entry name" value="Ribonuclease Inhibitor"/>
    <property type="match status" value="1"/>
</dbReference>
<reference evidence="1" key="1">
    <citation type="submission" date="2020-03" db="EMBL/GenBank/DDBJ databases">
        <title>A high-quality chromosome-level genome assembly of a woody plant with both climbing and erect habits, Rhamnella rubrinervis.</title>
        <authorList>
            <person name="Lu Z."/>
            <person name="Yang Y."/>
            <person name="Zhu X."/>
            <person name="Sun Y."/>
        </authorList>
    </citation>
    <scope>NUCLEOTIDE SEQUENCE</scope>
    <source>
        <strain evidence="1">BYM</strain>
        <tissue evidence="1">Leaf</tissue>
    </source>
</reference>
<dbReference type="Pfam" id="PF00560">
    <property type="entry name" value="LRR_1"/>
    <property type="match status" value="1"/>
</dbReference>
<sequence>MVSEGRIRSTFGGKSSFGLRCTLRDGCIWQTTVATYDKIRKLSFLETTSRCSSRSIQIPEPTIVAEGMETGRNLSHNLLSGTIGNVFTGLWNLREIMPVFYRDLSYNNFTGDLPSSFGSLMNLTGLNIQENYFSGIISKHFQSIPNLRIWRNKFHTGDNSSTWDFLLEMMPIEKSVSSRSSSIQNYPPSKRWTQENTGTWRNSSYSWWRNFIALSEAANALLALRNQIQGEAAAGNHINSPIQFIEGEKAADIEGQD</sequence>
<dbReference type="Proteomes" id="UP000796880">
    <property type="component" value="Unassembled WGS sequence"/>
</dbReference>
<dbReference type="OrthoDB" id="1055097at2759"/>
<dbReference type="InterPro" id="IPR032675">
    <property type="entry name" value="LRR_dom_sf"/>
</dbReference>
<comment type="caution">
    <text evidence="1">The sequence shown here is derived from an EMBL/GenBank/DDBJ whole genome shotgun (WGS) entry which is preliminary data.</text>
</comment>
<evidence type="ECO:0000313" key="2">
    <source>
        <dbReference type="Proteomes" id="UP000796880"/>
    </source>
</evidence>
<dbReference type="EMBL" id="VOIH02000007">
    <property type="protein sequence ID" value="KAF3442357.1"/>
    <property type="molecule type" value="Genomic_DNA"/>
</dbReference>